<evidence type="ECO:0000256" key="9">
    <source>
        <dbReference type="SAM" id="SignalP"/>
    </source>
</evidence>
<dbReference type="GO" id="GO:0009279">
    <property type="term" value="C:cell outer membrane"/>
    <property type="evidence" value="ECO:0007669"/>
    <property type="project" value="UniProtKB-SubCell"/>
</dbReference>
<comment type="function">
    <text evidence="7">CyaE is necessary for transport of calmodulin-sensitive adenylate cyclase-hemolysin (cyclolysin).</text>
</comment>
<evidence type="ECO:0000256" key="8">
    <source>
        <dbReference type="SAM" id="MobiDB-lite"/>
    </source>
</evidence>
<keyword evidence="7" id="KW-0354">Hemolysis</keyword>
<dbReference type="Gene3D" id="1.20.1600.10">
    <property type="entry name" value="Outer membrane efflux proteins (OEP)"/>
    <property type="match status" value="1"/>
</dbReference>
<feature type="signal peptide" evidence="9">
    <location>
        <begin position="1"/>
        <end position="21"/>
    </location>
</feature>
<evidence type="ECO:0000313" key="11">
    <source>
        <dbReference type="Proteomes" id="UP001226084"/>
    </source>
</evidence>
<dbReference type="InterPro" id="IPR028351">
    <property type="entry name" value="CyaE"/>
</dbReference>
<evidence type="ECO:0000256" key="2">
    <source>
        <dbReference type="ARBA" id="ARBA00022448"/>
    </source>
</evidence>
<keyword evidence="7" id="KW-0204">Cytolysis</keyword>
<comment type="caution">
    <text evidence="10">The sequence shown here is derived from an EMBL/GenBank/DDBJ whole genome shotgun (WGS) entry which is preliminary data.</text>
</comment>
<feature type="region of interest" description="Disordered" evidence="8">
    <location>
        <begin position="68"/>
        <end position="88"/>
    </location>
</feature>
<evidence type="ECO:0000256" key="4">
    <source>
        <dbReference type="ARBA" id="ARBA00022692"/>
    </source>
</evidence>
<dbReference type="SUPFAM" id="SSF56954">
    <property type="entry name" value="Outer membrane efflux proteins (OEP)"/>
    <property type="match status" value="1"/>
</dbReference>
<protein>
    <recommendedName>
        <fullName evidence="7">Protein CyaE</fullName>
    </recommendedName>
</protein>
<dbReference type="EMBL" id="JAUTAS010000001">
    <property type="protein sequence ID" value="MDQ1107501.1"/>
    <property type="molecule type" value="Genomic_DNA"/>
</dbReference>
<reference evidence="10" key="1">
    <citation type="submission" date="2023-07" db="EMBL/GenBank/DDBJ databases">
        <title>Functional and genomic diversity of the sorghum phyllosphere microbiome.</title>
        <authorList>
            <person name="Shade A."/>
        </authorList>
    </citation>
    <scope>NUCLEOTIDE SEQUENCE</scope>
    <source>
        <strain evidence="10">SORGH_AS_0457</strain>
    </source>
</reference>
<dbReference type="InterPro" id="IPR051906">
    <property type="entry name" value="TolC-like"/>
</dbReference>
<dbReference type="RefSeq" id="WP_093533603.1">
    <property type="nucleotide sequence ID" value="NZ_CP118898.1"/>
</dbReference>
<dbReference type="InterPro" id="IPR003423">
    <property type="entry name" value="OMP_efflux"/>
</dbReference>
<keyword evidence="6 7" id="KW-0998">Cell outer membrane</keyword>
<dbReference type="Pfam" id="PF02321">
    <property type="entry name" value="OEP"/>
    <property type="match status" value="2"/>
</dbReference>
<evidence type="ECO:0000256" key="1">
    <source>
        <dbReference type="ARBA" id="ARBA00007613"/>
    </source>
</evidence>
<keyword evidence="4" id="KW-0812">Transmembrane</keyword>
<gene>
    <name evidence="10" type="ORF">QE424_000660</name>
</gene>
<evidence type="ECO:0000256" key="7">
    <source>
        <dbReference type="PIRNR" id="PIRNR001892"/>
    </source>
</evidence>
<evidence type="ECO:0000256" key="5">
    <source>
        <dbReference type="ARBA" id="ARBA00023136"/>
    </source>
</evidence>
<organism evidence="10 11">
    <name type="scientific">Stenotrophomonas rhizophila</name>
    <dbReference type="NCBI Taxonomy" id="216778"/>
    <lineage>
        <taxon>Bacteria</taxon>
        <taxon>Pseudomonadati</taxon>
        <taxon>Pseudomonadota</taxon>
        <taxon>Gammaproteobacteria</taxon>
        <taxon>Lysobacterales</taxon>
        <taxon>Lysobacteraceae</taxon>
        <taxon>Stenotrophomonas</taxon>
    </lineage>
</organism>
<dbReference type="Proteomes" id="UP001226084">
    <property type="component" value="Unassembled WGS sequence"/>
</dbReference>
<accession>A0AAP5AFW0</accession>
<comment type="subcellular location">
    <subcellularLocation>
        <location evidence="7">Cell outer membrane</location>
        <topology evidence="7">Peripheral membrane protein</topology>
    </subcellularLocation>
</comment>
<dbReference type="PIRSF" id="PIRSF001892">
    <property type="entry name" value="CyaE"/>
    <property type="match status" value="1"/>
</dbReference>
<evidence type="ECO:0000313" key="10">
    <source>
        <dbReference type="EMBL" id="MDQ1107501.1"/>
    </source>
</evidence>
<evidence type="ECO:0000256" key="6">
    <source>
        <dbReference type="ARBA" id="ARBA00023237"/>
    </source>
</evidence>
<comment type="similarity">
    <text evidence="1 7">Belongs to the outer membrane factor (OMF) (TC 1.B.17) family.</text>
</comment>
<keyword evidence="2 7" id="KW-0813">Transport</keyword>
<proteinExistence type="inferred from homology"/>
<dbReference type="PANTHER" id="PTHR30026:SF20">
    <property type="entry name" value="OUTER MEMBRANE PROTEIN TOLC"/>
    <property type="match status" value="1"/>
</dbReference>
<keyword evidence="5 7" id="KW-0472">Membrane</keyword>
<keyword evidence="9" id="KW-0732">Signal</keyword>
<sequence>MIRRSLAIALAAALLPMTASAADLLQVYEMARNGDPQLSAAESTRLFDKEGAVQARAALLPQINGEASLTRNRTNPNHDVSSTSYTTKNRNYGISGSQTLVNFTQFANLRAQRELSKAADFNLDSANDDLIVRTSAAYFNVLVGIESLSAAQTNEAAAKKQFDFADKRLEVGLAPITDVHEARAQYDQARANTIIAQNTLADAYQALTELTGQPVTDLRALPADFRPELPAKYATVDQLVNEAVAQNPALKAQELQVSAAEASVSAARAGHLPTLSLGASVGRQASWGDVVGSGSNFSPDARSNSVGLTLSVPIFSGGATQSGVRQALAQRDIAQDGYEQQKRALDRNTRNAYQTLVAGISEVEARRLAVVSAQSAYDASQVGLEVGTRTVLDVIQNQRILFSAQLEYANARYTFLQNRLQLGQAVGTLDIADLQDINRLLTQQAATPSTTVNGQ</sequence>
<dbReference type="GO" id="GO:0015562">
    <property type="term" value="F:efflux transmembrane transporter activity"/>
    <property type="evidence" value="ECO:0007669"/>
    <property type="project" value="InterPro"/>
</dbReference>
<dbReference type="AlphaFoldDB" id="A0AAP5AFW0"/>
<evidence type="ECO:0000256" key="3">
    <source>
        <dbReference type="ARBA" id="ARBA00022452"/>
    </source>
</evidence>
<dbReference type="GO" id="GO:0031640">
    <property type="term" value="P:killing of cells of another organism"/>
    <property type="evidence" value="ECO:0007669"/>
    <property type="project" value="UniProtKB-KW"/>
</dbReference>
<feature type="chain" id="PRO_5042823986" description="Protein CyaE" evidence="9">
    <location>
        <begin position="22"/>
        <end position="455"/>
    </location>
</feature>
<dbReference type="InterPro" id="IPR010130">
    <property type="entry name" value="T1SS_OMP_TolC"/>
</dbReference>
<name>A0AAP5AFW0_9GAMM</name>
<dbReference type="GO" id="GO:1990281">
    <property type="term" value="C:efflux pump complex"/>
    <property type="evidence" value="ECO:0007669"/>
    <property type="project" value="TreeGrafter"/>
</dbReference>
<dbReference type="NCBIfam" id="TIGR01844">
    <property type="entry name" value="type_I_sec_TolC"/>
    <property type="match status" value="1"/>
</dbReference>
<keyword evidence="3" id="KW-1134">Transmembrane beta strand</keyword>
<dbReference type="PANTHER" id="PTHR30026">
    <property type="entry name" value="OUTER MEMBRANE PROTEIN TOLC"/>
    <property type="match status" value="1"/>
</dbReference>
<dbReference type="GO" id="GO:0015288">
    <property type="term" value="F:porin activity"/>
    <property type="evidence" value="ECO:0007669"/>
    <property type="project" value="TreeGrafter"/>
</dbReference>